<accession>A0AAI9K2C5</accession>
<evidence type="ECO:0000313" key="2">
    <source>
        <dbReference type="Proteomes" id="UP000660047"/>
    </source>
</evidence>
<evidence type="ECO:0000313" key="1">
    <source>
        <dbReference type="EMBL" id="GFO93029.1"/>
    </source>
</evidence>
<reference evidence="1" key="1">
    <citation type="submission" date="2020-06" db="EMBL/GenBank/DDBJ databases">
        <title>Characterization of fructooligosaccharide metabolism and fructooligosaccharide-degrading enzymes in human commensal butyrate producers.</title>
        <authorList>
            <person name="Tanno H."/>
            <person name="Fujii T."/>
            <person name="Hirano K."/>
            <person name="Maeno S."/>
            <person name="Tonozuka T."/>
            <person name="Sakamoto M."/>
            <person name="Ohkuma M."/>
            <person name="Tochio T."/>
            <person name="Endo A."/>
        </authorList>
    </citation>
    <scope>NUCLEOTIDE SEQUENCE</scope>
    <source>
        <strain evidence="1">JCM 31265</strain>
    </source>
</reference>
<protein>
    <submittedName>
        <fullName evidence="1">Uncharacterized protein</fullName>
    </submittedName>
</protein>
<proteinExistence type="predicted"/>
<comment type="caution">
    <text evidence="1">The sequence shown here is derived from an EMBL/GenBank/DDBJ whole genome shotgun (WGS) entry which is preliminary data.</text>
</comment>
<dbReference type="EMBL" id="BLYL01000001">
    <property type="protein sequence ID" value="GFO93029.1"/>
    <property type="molecule type" value="Genomic_DNA"/>
</dbReference>
<name>A0AAI9K2C5_9FIRM</name>
<organism evidence="1 2">
    <name type="scientific">Coprococcus eutactus</name>
    <dbReference type="NCBI Taxonomy" id="33043"/>
    <lineage>
        <taxon>Bacteria</taxon>
        <taxon>Bacillati</taxon>
        <taxon>Bacillota</taxon>
        <taxon>Clostridia</taxon>
        <taxon>Lachnospirales</taxon>
        <taxon>Lachnospiraceae</taxon>
        <taxon>Coprococcus</taxon>
    </lineage>
</organism>
<dbReference type="AlphaFoldDB" id="A0AAI9K2C5"/>
<sequence>MIAYAQHFDTCIDLRKLVITPVSSIKGSRIGTMDEYHSCNPWVHPDLMMSEFKHANIIIEAVRII</sequence>
<dbReference type="Proteomes" id="UP000660047">
    <property type="component" value="Unassembled WGS sequence"/>
</dbReference>
<gene>
    <name evidence="1" type="ORF">COEU31_00750</name>
</gene>
<dbReference type="RefSeq" id="WP_147344390.1">
    <property type="nucleotide sequence ID" value="NZ_CYYZ01000001.1"/>
</dbReference>